<dbReference type="RefSeq" id="WP_191154550.1">
    <property type="nucleotide sequence ID" value="NZ_JACXAI010000001.1"/>
</dbReference>
<evidence type="ECO:0000259" key="10">
    <source>
        <dbReference type="Pfam" id="PF00591"/>
    </source>
</evidence>
<keyword evidence="5 9" id="KW-0822">Tryptophan biosynthesis</keyword>
<feature type="binding site" evidence="9">
    <location>
        <position position="223"/>
    </location>
    <ligand>
        <name>Mg(2+)</name>
        <dbReference type="ChEBI" id="CHEBI:18420"/>
        <label>2</label>
    </ligand>
</feature>
<dbReference type="InterPro" id="IPR035902">
    <property type="entry name" value="Nuc_phospho_transferase"/>
</dbReference>
<dbReference type="Gene3D" id="3.40.1030.10">
    <property type="entry name" value="Nucleoside phosphorylase/phosphoribosyltransferase catalytic domain"/>
    <property type="match status" value="1"/>
</dbReference>
<dbReference type="SUPFAM" id="SSF52418">
    <property type="entry name" value="Nucleoside phosphorylase/phosphoribosyltransferase catalytic domain"/>
    <property type="match status" value="1"/>
</dbReference>
<feature type="binding site" evidence="9">
    <location>
        <position position="224"/>
    </location>
    <ligand>
        <name>Mg(2+)</name>
        <dbReference type="ChEBI" id="CHEBI:18420"/>
        <label>2</label>
    </ligand>
</feature>
<feature type="binding site" evidence="9">
    <location>
        <position position="118"/>
    </location>
    <ligand>
        <name>5-phospho-alpha-D-ribose 1-diphosphate</name>
        <dbReference type="ChEBI" id="CHEBI:58017"/>
    </ligand>
</feature>
<dbReference type="EC" id="2.4.2.18" evidence="9"/>
<sequence>MKKLLSKCINGETLSSIEAEESMLQIMEGEATASQIASFLSILRYRGETKEEIIGFTKAMKKQMISLEYNDEVIDTCGTGGDGISTFNISTASALVVAATGTKVAKHGNRAVSSKSGSADVLELLGIPIQTTPIEAKTALDENHMSFLFAPLYHASMKNAVTPRKEIGFRTVFNLIGPLANPANTKKQVIGVFSTDYAERMAEALRELGSEHVLLVTGRDGIDELSISTETDIVELKDGEIKRYSIAPEDVNLKKGCLEEIQVQTPIESATLIQKIFTGDSNQSAKNIVALNAGAALYVAGTAKTLIEGVQLALQALSSGKVYDHLQTIVREKEEKYA</sequence>
<keyword evidence="4 9" id="KW-0808">Transferase</keyword>
<comment type="function">
    <text evidence="9">Catalyzes the transfer of the phosphoribosyl group of 5-phosphorylribose-1-pyrophosphate (PRPP) to anthranilate to yield N-(5'-phosphoribosyl)-anthranilate (PRA).</text>
</comment>
<evidence type="ECO:0000256" key="4">
    <source>
        <dbReference type="ARBA" id="ARBA00022679"/>
    </source>
</evidence>
<feature type="binding site" evidence="9">
    <location>
        <position position="78"/>
    </location>
    <ligand>
        <name>anthranilate</name>
        <dbReference type="ChEBI" id="CHEBI:16567"/>
        <label>1</label>
    </ligand>
</feature>
<keyword evidence="9" id="KW-0460">Magnesium</keyword>
<dbReference type="HAMAP" id="MF_00211">
    <property type="entry name" value="TrpD"/>
    <property type="match status" value="1"/>
</dbReference>
<dbReference type="EMBL" id="JACXAI010000001">
    <property type="protein sequence ID" value="MBD1378607.1"/>
    <property type="molecule type" value="Genomic_DNA"/>
</dbReference>
<evidence type="ECO:0000256" key="5">
    <source>
        <dbReference type="ARBA" id="ARBA00022822"/>
    </source>
</evidence>
<evidence type="ECO:0000256" key="7">
    <source>
        <dbReference type="ARBA" id="ARBA00052328"/>
    </source>
</evidence>
<organism evidence="12 13">
    <name type="scientific">Metabacillus arenae</name>
    <dbReference type="NCBI Taxonomy" id="2771434"/>
    <lineage>
        <taxon>Bacteria</taxon>
        <taxon>Bacillati</taxon>
        <taxon>Bacillota</taxon>
        <taxon>Bacilli</taxon>
        <taxon>Bacillales</taxon>
        <taxon>Bacillaceae</taxon>
        <taxon>Metabacillus</taxon>
    </lineage>
</organism>
<comment type="catalytic activity">
    <reaction evidence="7 9">
        <text>N-(5-phospho-beta-D-ribosyl)anthranilate + diphosphate = 5-phospho-alpha-D-ribose 1-diphosphate + anthranilate</text>
        <dbReference type="Rhea" id="RHEA:11768"/>
        <dbReference type="ChEBI" id="CHEBI:16567"/>
        <dbReference type="ChEBI" id="CHEBI:18277"/>
        <dbReference type="ChEBI" id="CHEBI:33019"/>
        <dbReference type="ChEBI" id="CHEBI:58017"/>
        <dbReference type="EC" id="2.4.2.18"/>
    </reaction>
</comment>
<dbReference type="GO" id="GO:0000287">
    <property type="term" value="F:magnesium ion binding"/>
    <property type="evidence" value="ECO:0007669"/>
    <property type="project" value="UniProtKB-UniRule"/>
</dbReference>
<feature type="binding site" evidence="9">
    <location>
        <begin position="106"/>
        <end position="114"/>
    </location>
    <ligand>
        <name>5-phospho-alpha-D-ribose 1-diphosphate</name>
        <dbReference type="ChEBI" id="CHEBI:58017"/>
    </ligand>
</feature>
<evidence type="ECO:0000256" key="3">
    <source>
        <dbReference type="ARBA" id="ARBA00022676"/>
    </source>
</evidence>
<dbReference type="InterPro" id="IPR000312">
    <property type="entry name" value="Glycosyl_Trfase_fam3"/>
</dbReference>
<feature type="binding site" evidence="9">
    <location>
        <position position="224"/>
    </location>
    <ligand>
        <name>Mg(2+)</name>
        <dbReference type="ChEBI" id="CHEBI:18420"/>
        <label>1</label>
    </ligand>
</feature>
<dbReference type="SUPFAM" id="SSF47648">
    <property type="entry name" value="Nucleoside phosphorylase/phosphoribosyltransferase N-terminal domain"/>
    <property type="match status" value="1"/>
</dbReference>
<dbReference type="InterPro" id="IPR017459">
    <property type="entry name" value="Glycosyl_Trfase_fam3_N_dom"/>
</dbReference>
<feature type="binding site" evidence="9">
    <location>
        <begin position="88"/>
        <end position="91"/>
    </location>
    <ligand>
        <name>5-phospho-alpha-D-ribose 1-diphosphate</name>
        <dbReference type="ChEBI" id="CHEBI:58017"/>
    </ligand>
</feature>
<dbReference type="PANTHER" id="PTHR43285:SF2">
    <property type="entry name" value="ANTHRANILATE PHOSPHORIBOSYLTRANSFERASE"/>
    <property type="match status" value="1"/>
</dbReference>
<evidence type="ECO:0000259" key="11">
    <source>
        <dbReference type="Pfam" id="PF02885"/>
    </source>
</evidence>
<evidence type="ECO:0000256" key="1">
    <source>
        <dbReference type="ARBA" id="ARBA00004907"/>
    </source>
</evidence>
<feature type="domain" description="Glycosyl transferase family 3 N-terminal" evidence="11">
    <location>
        <begin position="2"/>
        <end position="63"/>
    </location>
</feature>
<dbReference type="GO" id="GO:0004048">
    <property type="term" value="F:anthranilate phosphoribosyltransferase activity"/>
    <property type="evidence" value="ECO:0007669"/>
    <property type="project" value="UniProtKB-UniRule"/>
</dbReference>
<comment type="caution">
    <text evidence="12">The sequence shown here is derived from an EMBL/GenBank/DDBJ whole genome shotgun (WGS) entry which is preliminary data.</text>
</comment>
<dbReference type="Proteomes" id="UP000626844">
    <property type="component" value="Unassembled WGS sequence"/>
</dbReference>
<comment type="similarity">
    <text evidence="9">Belongs to the anthranilate phosphoribosyltransferase family.</text>
</comment>
<feature type="binding site" evidence="9">
    <location>
        <position position="164"/>
    </location>
    <ligand>
        <name>anthranilate</name>
        <dbReference type="ChEBI" id="CHEBI:16567"/>
        <label>2</label>
    </ligand>
</feature>
<feature type="binding site" evidence="9">
    <location>
        <position position="109"/>
    </location>
    <ligand>
        <name>anthranilate</name>
        <dbReference type="ChEBI" id="CHEBI:16567"/>
        <label>1</label>
    </ligand>
</feature>
<evidence type="ECO:0000256" key="2">
    <source>
        <dbReference type="ARBA" id="ARBA00022605"/>
    </source>
</evidence>
<keyword evidence="3 9" id="KW-0328">Glycosyltransferase</keyword>
<feature type="binding site" evidence="9">
    <location>
        <position position="86"/>
    </location>
    <ligand>
        <name>5-phospho-alpha-D-ribose 1-diphosphate</name>
        <dbReference type="ChEBI" id="CHEBI:58017"/>
    </ligand>
</feature>
<evidence type="ECO:0000256" key="6">
    <source>
        <dbReference type="ARBA" id="ARBA00023141"/>
    </source>
</evidence>
<dbReference type="GO" id="GO:0000162">
    <property type="term" value="P:L-tryptophan biosynthetic process"/>
    <property type="evidence" value="ECO:0007669"/>
    <property type="project" value="UniProtKB-UniRule"/>
</dbReference>
<feature type="domain" description="Glycosyl transferase family 3" evidence="10">
    <location>
        <begin position="71"/>
        <end position="321"/>
    </location>
</feature>
<feature type="binding site" evidence="9">
    <location>
        <position position="78"/>
    </location>
    <ligand>
        <name>5-phospho-alpha-D-ribose 1-diphosphate</name>
        <dbReference type="ChEBI" id="CHEBI:58017"/>
    </ligand>
</feature>
<dbReference type="GO" id="GO:0005829">
    <property type="term" value="C:cytosol"/>
    <property type="evidence" value="ECO:0007669"/>
    <property type="project" value="TreeGrafter"/>
</dbReference>
<dbReference type="NCBIfam" id="TIGR01245">
    <property type="entry name" value="trpD"/>
    <property type="match status" value="1"/>
</dbReference>
<dbReference type="Pfam" id="PF02885">
    <property type="entry name" value="Glycos_trans_3N"/>
    <property type="match status" value="1"/>
</dbReference>
<dbReference type="FunFam" id="3.40.1030.10:FF:000002">
    <property type="entry name" value="Anthranilate phosphoribosyltransferase"/>
    <property type="match status" value="1"/>
</dbReference>
<dbReference type="Gene3D" id="1.20.970.10">
    <property type="entry name" value="Transferase, Pyrimidine Nucleoside Phosphorylase, Chain C"/>
    <property type="match status" value="1"/>
</dbReference>
<accession>A0A926N7A2</accession>
<protein>
    <recommendedName>
        <fullName evidence="9">Anthranilate phosphoribosyltransferase</fullName>
        <ecNumber evidence="9">2.4.2.18</ecNumber>
    </recommendedName>
</protein>
<gene>
    <name evidence="9 12" type="primary">trpD</name>
    <name evidence="12" type="ORF">IC621_00055</name>
</gene>
<dbReference type="Pfam" id="PF00591">
    <property type="entry name" value="Glycos_transf_3"/>
    <property type="match status" value="1"/>
</dbReference>
<name>A0A926N7A2_9BACI</name>
<evidence type="ECO:0000256" key="9">
    <source>
        <dbReference type="HAMAP-Rule" id="MF_00211"/>
    </source>
</evidence>
<dbReference type="InterPro" id="IPR005940">
    <property type="entry name" value="Anthranilate_Pribosyl_Tfrase"/>
</dbReference>
<keyword evidence="13" id="KW-1185">Reference proteome</keyword>
<feature type="binding site" evidence="9">
    <location>
        <begin position="81"/>
        <end position="82"/>
    </location>
    <ligand>
        <name>5-phospho-alpha-D-ribose 1-diphosphate</name>
        <dbReference type="ChEBI" id="CHEBI:58017"/>
    </ligand>
</feature>
<keyword evidence="9" id="KW-0479">Metal-binding</keyword>
<comment type="pathway">
    <text evidence="1 9">Amino-acid biosynthesis; L-tryptophan biosynthesis; L-tryptophan from chorismate: step 2/5.</text>
</comment>
<evidence type="ECO:0000256" key="8">
    <source>
        <dbReference type="ARBA" id="ARBA00061188"/>
    </source>
</evidence>
<evidence type="ECO:0000313" key="13">
    <source>
        <dbReference type="Proteomes" id="UP000626844"/>
    </source>
</evidence>
<evidence type="ECO:0000313" key="12">
    <source>
        <dbReference type="EMBL" id="MBD1378607.1"/>
    </source>
</evidence>
<comment type="similarity">
    <text evidence="8">In the C-terminal section; belongs to the anthranilate phosphoribosyltransferase family.</text>
</comment>
<keyword evidence="2 9" id="KW-0028">Amino-acid biosynthesis</keyword>
<keyword evidence="6 9" id="KW-0057">Aromatic amino acid biosynthesis</keyword>
<feature type="binding site" evidence="9">
    <location>
        <position position="90"/>
    </location>
    <ligand>
        <name>Mg(2+)</name>
        <dbReference type="ChEBI" id="CHEBI:18420"/>
        <label>1</label>
    </ligand>
</feature>
<dbReference type="PANTHER" id="PTHR43285">
    <property type="entry name" value="ANTHRANILATE PHOSPHORIBOSYLTRANSFERASE"/>
    <property type="match status" value="1"/>
</dbReference>
<comment type="caution">
    <text evidence="9">Lacks conserved residue(s) required for the propagation of feature annotation.</text>
</comment>
<reference evidence="12" key="1">
    <citation type="submission" date="2020-09" db="EMBL/GenBank/DDBJ databases">
        <title>A novel bacterium of genus Bacillus, isolated from South China Sea.</title>
        <authorList>
            <person name="Huang H."/>
            <person name="Mo K."/>
            <person name="Hu Y."/>
        </authorList>
    </citation>
    <scope>NUCLEOTIDE SEQUENCE</scope>
    <source>
        <strain evidence="12">IB182487</strain>
    </source>
</reference>
<proteinExistence type="inferred from homology"/>
<comment type="subunit">
    <text evidence="9">Homodimer.</text>
</comment>
<dbReference type="AlphaFoldDB" id="A0A926N7A2"/>
<dbReference type="InterPro" id="IPR036320">
    <property type="entry name" value="Glycosyl_Trfase_fam3_N_dom_sf"/>
</dbReference>
<comment type="cofactor">
    <cofactor evidence="9">
        <name>Mg(2+)</name>
        <dbReference type="ChEBI" id="CHEBI:18420"/>
    </cofactor>
    <text evidence="9">Binds 2 magnesium ions per monomer.</text>
</comment>